<evidence type="ECO:0000313" key="2">
    <source>
        <dbReference type="Proteomes" id="UP000606786"/>
    </source>
</evidence>
<accession>A0A811V365</accession>
<evidence type="ECO:0000313" key="1">
    <source>
        <dbReference type="EMBL" id="CAD7005490.1"/>
    </source>
</evidence>
<dbReference type="AlphaFoldDB" id="A0A811V365"/>
<protein>
    <submittedName>
        <fullName evidence="1">(Mediterranean fruit fly) hypothetical protein</fullName>
    </submittedName>
</protein>
<sequence length="87" mass="9805">MPKIFQINFISINTLHILLIVDKSRPDLLAYNDERHCSVDVANINMLVDLFSSLVIVPPALLIFPGKRKILSFYARELGAPLLATKK</sequence>
<dbReference type="EMBL" id="CAJHJT010000034">
    <property type="protein sequence ID" value="CAD7005490.1"/>
    <property type="molecule type" value="Genomic_DNA"/>
</dbReference>
<reference evidence="1" key="1">
    <citation type="submission" date="2020-11" db="EMBL/GenBank/DDBJ databases">
        <authorList>
            <person name="Whitehead M."/>
        </authorList>
    </citation>
    <scope>NUCLEOTIDE SEQUENCE</scope>
    <source>
        <strain evidence="1">EGII</strain>
    </source>
</reference>
<proteinExistence type="predicted"/>
<organism evidence="1 2">
    <name type="scientific">Ceratitis capitata</name>
    <name type="common">Mediterranean fruit fly</name>
    <name type="synonym">Tephritis capitata</name>
    <dbReference type="NCBI Taxonomy" id="7213"/>
    <lineage>
        <taxon>Eukaryota</taxon>
        <taxon>Metazoa</taxon>
        <taxon>Ecdysozoa</taxon>
        <taxon>Arthropoda</taxon>
        <taxon>Hexapoda</taxon>
        <taxon>Insecta</taxon>
        <taxon>Pterygota</taxon>
        <taxon>Neoptera</taxon>
        <taxon>Endopterygota</taxon>
        <taxon>Diptera</taxon>
        <taxon>Brachycera</taxon>
        <taxon>Muscomorpha</taxon>
        <taxon>Tephritoidea</taxon>
        <taxon>Tephritidae</taxon>
        <taxon>Ceratitis</taxon>
        <taxon>Ceratitis</taxon>
    </lineage>
</organism>
<comment type="caution">
    <text evidence="1">The sequence shown here is derived from an EMBL/GenBank/DDBJ whole genome shotgun (WGS) entry which is preliminary data.</text>
</comment>
<name>A0A811V365_CERCA</name>
<keyword evidence="2" id="KW-1185">Reference proteome</keyword>
<dbReference type="Proteomes" id="UP000606786">
    <property type="component" value="Unassembled WGS sequence"/>
</dbReference>
<gene>
    <name evidence="1" type="ORF">CCAP1982_LOCUS13850</name>
</gene>